<dbReference type="Proteomes" id="UP000639338">
    <property type="component" value="Unassembled WGS sequence"/>
</dbReference>
<evidence type="ECO:0000259" key="8">
    <source>
        <dbReference type="PROSITE" id="PS50240"/>
    </source>
</evidence>
<keyword evidence="10" id="KW-1185">Reference proteome</keyword>
<dbReference type="AlphaFoldDB" id="A0A834XXC4"/>
<dbReference type="FunFam" id="2.40.10.10:FF:000068">
    <property type="entry name" value="transmembrane protease serine 2"/>
    <property type="match status" value="1"/>
</dbReference>
<comment type="caution">
    <text evidence="9">The sequence shown here is derived from an EMBL/GenBank/DDBJ whole genome shotgun (WGS) entry which is preliminary data.</text>
</comment>
<accession>A0A834XXC4</accession>
<evidence type="ECO:0000256" key="6">
    <source>
        <dbReference type="ARBA" id="ARBA00023157"/>
    </source>
</evidence>
<dbReference type="InterPro" id="IPR009003">
    <property type="entry name" value="Peptidase_S1_PA"/>
</dbReference>
<evidence type="ECO:0000256" key="3">
    <source>
        <dbReference type="ARBA" id="ARBA00022670"/>
    </source>
</evidence>
<dbReference type="FunFam" id="2.40.10.10:FF:000036">
    <property type="entry name" value="Trypsin beta"/>
    <property type="match status" value="1"/>
</dbReference>
<dbReference type="PANTHER" id="PTHR24276">
    <property type="entry name" value="POLYSERASE-RELATED"/>
    <property type="match status" value="1"/>
</dbReference>
<dbReference type="PRINTS" id="PR00722">
    <property type="entry name" value="CHYMOTRYPSIN"/>
</dbReference>
<dbReference type="InterPro" id="IPR050430">
    <property type="entry name" value="Peptidase_S1"/>
</dbReference>
<dbReference type="OrthoDB" id="6755574at2759"/>
<dbReference type="InterPro" id="IPR001254">
    <property type="entry name" value="Trypsin_dom"/>
</dbReference>
<sequence length="251" mass="27302">MKNLKLIFFLSISSVLGNLENRIIKGIKAKEGELPSSVAIYMNGNLKCGGTIIDEIHIITAAHCCQQLSPKELTVLTGANDLSSWLPKSYGVSQIYIHEDYINSGSFENDIAILSLSENIYFNSVTKAIKLPTQETPENTNLTLSGWGKTKDSNGKNDLPTDLMKLETKIISNSLCKKWLLREINDSQICTFISNGQGACTGDSGGGLVDGNTLVGVASWIAGKKGCATGYPDVFTRVYSFVPWITKILNN</sequence>
<dbReference type="GO" id="GO:0006508">
    <property type="term" value="P:proteolysis"/>
    <property type="evidence" value="ECO:0007669"/>
    <property type="project" value="UniProtKB-KW"/>
</dbReference>
<gene>
    <name evidence="9" type="ORF">HCN44_011149</name>
</gene>
<proteinExistence type="inferred from homology"/>
<evidence type="ECO:0000256" key="1">
    <source>
        <dbReference type="ARBA" id="ARBA00004239"/>
    </source>
</evidence>
<comment type="similarity">
    <text evidence="2">Belongs to the peptidase S1 family.</text>
</comment>
<evidence type="ECO:0000256" key="7">
    <source>
        <dbReference type="SAM" id="SignalP"/>
    </source>
</evidence>
<keyword evidence="3" id="KW-0645">Protease</keyword>
<protein>
    <recommendedName>
        <fullName evidence="8">Peptidase S1 domain-containing protein</fullName>
    </recommendedName>
</protein>
<dbReference type="PANTHER" id="PTHR24276:SF98">
    <property type="entry name" value="FI18310P1-RELATED"/>
    <property type="match status" value="1"/>
</dbReference>
<evidence type="ECO:0000256" key="2">
    <source>
        <dbReference type="ARBA" id="ARBA00007664"/>
    </source>
</evidence>
<evidence type="ECO:0000313" key="10">
    <source>
        <dbReference type="Proteomes" id="UP000639338"/>
    </source>
</evidence>
<dbReference type="Gene3D" id="2.40.10.10">
    <property type="entry name" value="Trypsin-like serine proteases"/>
    <property type="match status" value="1"/>
</dbReference>
<dbReference type="PROSITE" id="PS50240">
    <property type="entry name" value="TRYPSIN_DOM"/>
    <property type="match status" value="1"/>
</dbReference>
<organism evidence="9 10">
    <name type="scientific">Aphidius gifuensis</name>
    <name type="common">Parasitoid wasp</name>
    <dbReference type="NCBI Taxonomy" id="684658"/>
    <lineage>
        <taxon>Eukaryota</taxon>
        <taxon>Metazoa</taxon>
        <taxon>Ecdysozoa</taxon>
        <taxon>Arthropoda</taxon>
        <taxon>Hexapoda</taxon>
        <taxon>Insecta</taxon>
        <taxon>Pterygota</taxon>
        <taxon>Neoptera</taxon>
        <taxon>Endopterygota</taxon>
        <taxon>Hymenoptera</taxon>
        <taxon>Apocrita</taxon>
        <taxon>Ichneumonoidea</taxon>
        <taxon>Braconidae</taxon>
        <taxon>Aphidiinae</taxon>
        <taxon>Aphidius</taxon>
    </lineage>
</organism>
<dbReference type="EMBL" id="JACMRX010000003">
    <property type="protein sequence ID" value="KAF7993880.1"/>
    <property type="molecule type" value="Genomic_DNA"/>
</dbReference>
<dbReference type="InterPro" id="IPR001314">
    <property type="entry name" value="Peptidase_S1A"/>
</dbReference>
<dbReference type="InterPro" id="IPR043504">
    <property type="entry name" value="Peptidase_S1_PA_chymotrypsin"/>
</dbReference>
<keyword evidence="6" id="KW-1015">Disulfide bond</keyword>
<evidence type="ECO:0000256" key="4">
    <source>
        <dbReference type="ARBA" id="ARBA00022801"/>
    </source>
</evidence>
<evidence type="ECO:0000256" key="5">
    <source>
        <dbReference type="ARBA" id="ARBA00022825"/>
    </source>
</evidence>
<keyword evidence="7" id="KW-0732">Signal</keyword>
<dbReference type="SUPFAM" id="SSF50494">
    <property type="entry name" value="Trypsin-like serine proteases"/>
    <property type="match status" value="1"/>
</dbReference>
<feature type="chain" id="PRO_5032752979" description="Peptidase S1 domain-containing protein" evidence="7">
    <location>
        <begin position="18"/>
        <end position="251"/>
    </location>
</feature>
<reference evidence="9 10" key="1">
    <citation type="submission" date="2020-08" db="EMBL/GenBank/DDBJ databases">
        <title>Aphidius gifuensis genome sequencing and assembly.</title>
        <authorList>
            <person name="Du Z."/>
        </authorList>
    </citation>
    <scope>NUCLEOTIDE SEQUENCE [LARGE SCALE GENOMIC DNA]</scope>
    <source>
        <strain evidence="9">YNYX2018</strain>
        <tissue evidence="9">Adults</tissue>
    </source>
</reference>
<feature type="domain" description="Peptidase S1" evidence="8">
    <location>
        <begin position="23"/>
        <end position="250"/>
    </location>
</feature>
<feature type="signal peptide" evidence="7">
    <location>
        <begin position="1"/>
        <end position="17"/>
    </location>
</feature>
<name>A0A834XXC4_APHGI</name>
<dbReference type="GO" id="GO:0005576">
    <property type="term" value="C:extracellular region"/>
    <property type="evidence" value="ECO:0007669"/>
    <property type="project" value="UniProtKB-SubCell"/>
</dbReference>
<dbReference type="GO" id="GO:0004252">
    <property type="term" value="F:serine-type endopeptidase activity"/>
    <property type="evidence" value="ECO:0007669"/>
    <property type="project" value="InterPro"/>
</dbReference>
<dbReference type="CDD" id="cd00190">
    <property type="entry name" value="Tryp_SPc"/>
    <property type="match status" value="1"/>
</dbReference>
<comment type="subcellular location">
    <subcellularLocation>
        <location evidence="1">Secreted</location>
        <location evidence="1">Extracellular space</location>
    </subcellularLocation>
</comment>
<dbReference type="SMART" id="SM00020">
    <property type="entry name" value="Tryp_SPc"/>
    <property type="match status" value="1"/>
</dbReference>
<evidence type="ECO:0000313" key="9">
    <source>
        <dbReference type="EMBL" id="KAF7993880.1"/>
    </source>
</evidence>
<dbReference type="InterPro" id="IPR018114">
    <property type="entry name" value="TRYPSIN_HIS"/>
</dbReference>
<dbReference type="PROSITE" id="PS00134">
    <property type="entry name" value="TRYPSIN_HIS"/>
    <property type="match status" value="1"/>
</dbReference>
<keyword evidence="5" id="KW-0720">Serine protease</keyword>
<keyword evidence="4" id="KW-0378">Hydrolase</keyword>
<dbReference type="Pfam" id="PF00089">
    <property type="entry name" value="Trypsin"/>
    <property type="match status" value="1"/>
</dbReference>